<evidence type="ECO:0000313" key="1">
    <source>
        <dbReference type="EMBL" id="KAG6388820.1"/>
    </source>
</evidence>
<organism evidence="1">
    <name type="scientific">Salvia splendens</name>
    <name type="common">Scarlet sage</name>
    <dbReference type="NCBI Taxonomy" id="180675"/>
    <lineage>
        <taxon>Eukaryota</taxon>
        <taxon>Viridiplantae</taxon>
        <taxon>Streptophyta</taxon>
        <taxon>Embryophyta</taxon>
        <taxon>Tracheophyta</taxon>
        <taxon>Spermatophyta</taxon>
        <taxon>Magnoliopsida</taxon>
        <taxon>eudicotyledons</taxon>
        <taxon>Gunneridae</taxon>
        <taxon>Pentapetalae</taxon>
        <taxon>asterids</taxon>
        <taxon>lamiids</taxon>
        <taxon>Lamiales</taxon>
        <taxon>Lamiaceae</taxon>
        <taxon>Nepetoideae</taxon>
        <taxon>Mentheae</taxon>
        <taxon>Salviinae</taxon>
        <taxon>Salvia</taxon>
        <taxon>Salvia subgen. Calosphace</taxon>
        <taxon>core Calosphace</taxon>
    </lineage>
</organism>
<comment type="caution">
    <text evidence="1">The sequence shown here is derived from an EMBL/GenBank/DDBJ whole genome shotgun (WGS) entry which is preliminary data.</text>
</comment>
<dbReference type="InterPro" id="IPR011009">
    <property type="entry name" value="Kinase-like_dom_sf"/>
</dbReference>
<dbReference type="Proteomes" id="UP000298416">
    <property type="component" value="Unassembled WGS sequence"/>
</dbReference>
<dbReference type="PANTHER" id="PTHR48055">
    <property type="entry name" value="LEUCINE-RICH REPEAT RECEPTOR PROTEIN KINASE EMS1"/>
    <property type="match status" value="1"/>
</dbReference>
<sequence length="121" mass="13796">MSYVASTQGDVYSYGILVLEMFTNRRPTSDAFEGCLNLQDFVTTALSDRVTEVVDPVLHQELNVNEKYWECIVSVVRIGVRCSKQLPRDRMSMAEVVNDLKKTRDVFLAHQNDRNASPSQH</sequence>
<dbReference type="AlphaFoldDB" id="A0A8X8W686"/>
<dbReference type="PANTHER" id="PTHR48055:SF55">
    <property type="entry name" value="PROTEIN KINASE DOMAIN-CONTAINING PROTEIN"/>
    <property type="match status" value="1"/>
</dbReference>
<dbReference type="Gene3D" id="1.10.510.10">
    <property type="entry name" value="Transferase(Phosphotransferase) domain 1"/>
    <property type="match status" value="1"/>
</dbReference>
<dbReference type="InterPro" id="IPR051564">
    <property type="entry name" value="LRR_receptor-like_kinase"/>
</dbReference>
<gene>
    <name evidence="1" type="ORF">SASPL_150256</name>
</gene>
<reference evidence="1" key="1">
    <citation type="submission" date="2018-01" db="EMBL/GenBank/DDBJ databases">
        <authorList>
            <person name="Mao J.F."/>
        </authorList>
    </citation>
    <scope>NUCLEOTIDE SEQUENCE</scope>
    <source>
        <strain evidence="1">Huo1</strain>
        <tissue evidence="1">Leaf</tissue>
    </source>
</reference>
<keyword evidence="2" id="KW-1185">Reference proteome</keyword>
<dbReference type="SUPFAM" id="SSF56112">
    <property type="entry name" value="Protein kinase-like (PK-like)"/>
    <property type="match status" value="1"/>
</dbReference>
<accession>A0A8X8W686</accession>
<proteinExistence type="predicted"/>
<dbReference type="GO" id="GO:0016020">
    <property type="term" value="C:membrane"/>
    <property type="evidence" value="ECO:0007669"/>
    <property type="project" value="TreeGrafter"/>
</dbReference>
<protein>
    <submittedName>
        <fullName evidence="1">Uncharacterized protein</fullName>
    </submittedName>
</protein>
<reference evidence="1" key="2">
    <citation type="submission" date="2020-08" db="EMBL/GenBank/DDBJ databases">
        <title>Plant Genome Project.</title>
        <authorList>
            <person name="Zhang R.-G."/>
        </authorList>
    </citation>
    <scope>NUCLEOTIDE SEQUENCE</scope>
    <source>
        <strain evidence="1">Huo1</strain>
        <tissue evidence="1">Leaf</tissue>
    </source>
</reference>
<dbReference type="EMBL" id="PNBA02000020">
    <property type="protein sequence ID" value="KAG6388820.1"/>
    <property type="molecule type" value="Genomic_DNA"/>
</dbReference>
<name>A0A8X8W686_SALSN</name>
<evidence type="ECO:0000313" key="2">
    <source>
        <dbReference type="Proteomes" id="UP000298416"/>
    </source>
</evidence>